<dbReference type="Proteomes" id="UP000554482">
    <property type="component" value="Unassembled WGS sequence"/>
</dbReference>
<gene>
    <name evidence="1" type="ORF">FRX31_011601</name>
</gene>
<feature type="non-terminal residue" evidence="1">
    <location>
        <position position="1"/>
    </location>
</feature>
<evidence type="ECO:0000313" key="1">
    <source>
        <dbReference type="EMBL" id="KAF5198809.1"/>
    </source>
</evidence>
<dbReference type="AlphaFoldDB" id="A0A7J6WN54"/>
<reference evidence="1 2" key="1">
    <citation type="submission" date="2020-06" db="EMBL/GenBank/DDBJ databases">
        <title>Transcriptomic and genomic resources for Thalictrum thalictroides and T. hernandezii: Facilitating candidate gene discovery in an emerging model plant lineage.</title>
        <authorList>
            <person name="Arias T."/>
            <person name="Riano-Pachon D.M."/>
            <person name="Di Stilio V.S."/>
        </authorList>
    </citation>
    <scope>NUCLEOTIDE SEQUENCE [LARGE SCALE GENOMIC DNA]</scope>
    <source>
        <strain evidence="2">cv. WT478/WT964</strain>
        <tissue evidence="1">Leaves</tissue>
    </source>
</reference>
<keyword evidence="2" id="KW-1185">Reference proteome</keyword>
<dbReference type="EMBL" id="JABWDY010012800">
    <property type="protein sequence ID" value="KAF5198809.1"/>
    <property type="molecule type" value="Genomic_DNA"/>
</dbReference>
<sequence length="54" mass="6144">KYYSTEKIRFENCQGTFLSNVIGTYYKKKCACFGGGLIRGKERKRDVMTGGVLQ</sequence>
<proteinExistence type="predicted"/>
<organism evidence="1 2">
    <name type="scientific">Thalictrum thalictroides</name>
    <name type="common">Rue-anemone</name>
    <name type="synonym">Anemone thalictroides</name>
    <dbReference type="NCBI Taxonomy" id="46969"/>
    <lineage>
        <taxon>Eukaryota</taxon>
        <taxon>Viridiplantae</taxon>
        <taxon>Streptophyta</taxon>
        <taxon>Embryophyta</taxon>
        <taxon>Tracheophyta</taxon>
        <taxon>Spermatophyta</taxon>
        <taxon>Magnoliopsida</taxon>
        <taxon>Ranunculales</taxon>
        <taxon>Ranunculaceae</taxon>
        <taxon>Thalictroideae</taxon>
        <taxon>Thalictrum</taxon>
    </lineage>
</organism>
<accession>A0A7J6WN54</accession>
<evidence type="ECO:0000313" key="2">
    <source>
        <dbReference type="Proteomes" id="UP000554482"/>
    </source>
</evidence>
<comment type="caution">
    <text evidence="1">The sequence shown here is derived from an EMBL/GenBank/DDBJ whole genome shotgun (WGS) entry which is preliminary data.</text>
</comment>
<protein>
    <submittedName>
        <fullName evidence="1">Uncharacterized protein</fullName>
    </submittedName>
</protein>
<name>A0A7J6WN54_THATH</name>